<dbReference type="GO" id="GO:0003677">
    <property type="term" value="F:DNA binding"/>
    <property type="evidence" value="ECO:0007669"/>
    <property type="project" value="InterPro"/>
</dbReference>
<accession>G0LNC7</accession>
<dbReference type="GO" id="GO:0032259">
    <property type="term" value="P:methylation"/>
    <property type="evidence" value="ECO:0007669"/>
    <property type="project" value="UniProtKB-KW"/>
</dbReference>
<proteinExistence type="predicted"/>
<dbReference type="KEGG" id="hwc:Hqrw_5060"/>
<geneLocation type="plasmid" evidence="5 6">
    <name>PL100</name>
</geneLocation>
<reference evidence="5 6" key="1">
    <citation type="journal article" date="2011" name="PLoS ONE">
        <title>Haloquadratum walsbyi: limited diversity in a global pond.</title>
        <authorList>
            <person name="Dyall-Smith M."/>
            <person name="Pfeiffer F."/>
            <person name="Klee K."/>
            <person name="Palm P."/>
            <person name="Gross K."/>
            <person name="Schuster S.C."/>
            <person name="Rampp M."/>
            <person name="Oesterhelt D."/>
        </authorList>
    </citation>
    <scope>NUCLEOTIDE SEQUENCE [LARGE SCALE GENOMIC DNA]</scope>
    <source>
        <strain evidence="6">DSM 16854 / JCM 12705 / C23</strain>
        <plasmid evidence="6">Plasmid PL100</plasmid>
    </source>
</reference>
<gene>
    <name evidence="5" type="ordered locus">Hqrw_5060</name>
</gene>
<keyword evidence="5" id="KW-0614">Plasmid</keyword>
<evidence type="ECO:0000313" key="5">
    <source>
        <dbReference type="EMBL" id="CCC41933.1"/>
    </source>
</evidence>
<dbReference type="Gene3D" id="3.40.50.150">
    <property type="entry name" value="Vaccinia Virus protein VP39"/>
    <property type="match status" value="1"/>
</dbReference>
<dbReference type="Proteomes" id="UP000007954">
    <property type="component" value="Plasmid PL100"/>
</dbReference>
<evidence type="ECO:0000256" key="3">
    <source>
        <dbReference type="SAM" id="MobiDB-lite"/>
    </source>
</evidence>
<evidence type="ECO:0000259" key="4">
    <source>
        <dbReference type="Pfam" id="PF01555"/>
    </source>
</evidence>
<evidence type="ECO:0000313" key="6">
    <source>
        <dbReference type="Proteomes" id="UP000007954"/>
    </source>
</evidence>
<name>G0LNC7_HALWC</name>
<dbReference type="HOGENOM" id="CLU_1131588_0_0_2"/>
<feature type="compositionally biased region" description="Basic and acidic residues" evidence="3">
    <location>
        <begin position="157"/>
        <end position="166"/>
    </location>
</feature>
<dbReference type="InterPro" id="IPR029063">
    <property type="entry name" value="SAM-dependent_MTases_sf"/>
</dbReference>
<sequence>MVEQTSNSMSKKTSNQMYIVDLREAVSSNQTLREALTESNSLWKPLYNRMGSSETLWIIVSNEYRGGKMWPAAMAAADYIRNQASFILKNTITVHNISDDNNVADMISAYNEILFFVKDKRNYQFHKDEIRVSHVYEGNEWGGEREKGTSAYHDTEVRRYNPDGKDPGNVWLEEDRSQTPNQELDETRPIPFDESIRRCIRVGSQEKEKIHTIWATNLADIITCENREFIEVDVDVLQSESERKS</sequence>
<organism evidence="5 6">
    <name type="scientific">Haloquadratum walsbyi (strain DSM 16854 / JCM 12705 / C23)</name>
    <dbReference type="NCBI Taxonomy" id="768065"/>
    <lineage>
        <taxon>Archaea</taxon>
        <taxon>Methanobacteriati</taxon>
        <taxon>Methanobacteriota</taxon>
        <taxon>Stenosarchaea group</taxon>
        <taxon>Halobacteria</taxon>
        <taxon>Halobacteriales</taxon>
        <taxon>Haloferacaceae</taxon>
        <taxon>Haloquadratum</taxon>
    </lineage>
</organism>
<dbReference type="EMBL" id="FR746100">
    <property type="protein sequence ID" value="CCC41933.1"/>
    <property type="molecule type" value="Genomic_DNA"/>
</dbReference>
<protein>
    <recommendedName>
        <fullName evidence="4">DNA methylase N-4/N-6 domain-containing protein</fullName>
    </recommendedName>
</protein>
<dbReference type="InterPro" id="IPR002941">
    <property type="entry name" value="DNA_methylase_N4/N6"/>
</dbReference>
<keyword evidence="2" id="KW-0808">Transferase</keyword>
<dbReference type="Pfam" id="PF01555">
    <property type="entry name" value="N6_N4_Mtase"/>
    <property type="match status" value="1"/>
</dbReference>
<dbReference type="GO" id="GO:0008170">
    <property type="term" value="F:N-methyltransferase activity"/>
    <property type="evidence" value="ECO:0007669"/>
    <property type="project" value="InterPro"/>
</dbReference>
<dbReference type="AlphaFoldDB" id="G0LNC7"/>
<keyword evidence="1" id="KW-0489">Methyltransferase</keyword>
<dbReference type="SUPFAM" id="SSF53335">
    <property type="entry name" value="S-adenosyl-L-methionine-dependent methyltransferases"/>
    <property type="match status" value="1"/>
</dbReference>
<evidence type="ECO:0000256" key="1">
    <source>
        <dbReference type="ARBA" id="ARBA00022603"/>
    </source>
</evidence>
<feature type="region of interest" description="Disordered" evidence="3">
    <location>
        <begin position="157"/>
        <end position="187"/>
    </location>
</feature>
<evidence type="ECO:0000256" key="2">
    <source>
        <dbReference type="ARBA" id="ARBA00022679"/>
    </source>
</evidence>
<feature type="domain" description="DNA methylase N-4/N-6" evidence="4">
    <location>
        <begin position="24"/>
        <end position="208"/>
    </location>
</feature>